<organism evidence="3 6">
    <name type="scientific">Araneus ventricosus</name>
    <name type="common">Orbweaver spider</name>
    <name type="synonym">Epeira ventricosa</name>
    <dbReference type="NCBI Taxonomy" id="182803"/>
    <lineage>
        <taxon>Eukaryota</taxon>
        <taxon>Metazoa</taxon>
        <taxon>Ecdysozoa</taxon>
        <taxon>Arthropoda</taxon>
        <taxon>Chelicerata</taxon>
        <taxon>Arachnida</taxon>
        <taxon>Araneae</taxon>
        <taxon>Araneomorphae</taxon>
        <taxon>Entelegynae</taxon>
        <taxon>Araneoidea</taxon>
        <taxon>Araneidae</taxon>
        <taxon>Araneus</taxon>
    </lineage>
</organism>
<gene>
    <name evidence="3" type="ORF">AVEN_133979_1</name>
    <name evidence="4" type="ORF">AVEN_238523_1</name>
    <name evidence="5" type="ORF">AVEN_273642_1</name>
    <name evidence="2" type="ORF">AVEN_50222_1</name>
</gene>
<feature type="non-terminal residue" evidence="3">
    <location>
        <position position="27"/>
    </location>
</feature>
<comment type="caution">
    <text evidence="3">The sequence shown here is derived from an EMBL/GenBank/DDBJ whole genome shotgun (WGS) entry which is preliminary data.</text>
</comment>
<name>A0A4Y2GN08_ARAVE</name>
<dbReference type="EMBL" id="BGPR01099999">
    <property type="protein sequence ID" value="GBM54575.1"/>
    <property type="molecule type" value="Genomic_DNA"/>
</dbReference>
<evidence type="ECO:0000313" key="6">
    <source>
        <dbReference type="Proteomes" id="UP000499080"/>
    </source>
</evidence>
<evidence type="ECO:0000313" key="2">
    <source>
        <dbReference type="EMBL" id="GBM54575.1"/>
    </source>
</evidence>
<evidence type="ECO:0000313" key="5">
    <source>
        <dbReference type="EMBL" id="GBN70397.1"/>
    </source>
</evidence>
<proteinExistence type="predicted"/>
<protein>
    <submittedName>
        <fullName evidence="3">Uncharacterized protein</fullName>
    </submittedName>
</protein>
<accession>A0A4Y2GN08</accession>
<dbReference type="EMBL" id="BGPR01142416">
    <property type="protein sequence ID" value="GBN70397.1"/>
    <property type="molecule type" value="Genomic_DNA"/>
</dbReference>
<dbReference type="EMBL" id="BGPR01100003">
    <property type="protein sequence ID" value="GBM54587.1"/>
    <property type="molecule type" value="Genomic_DNA"/>
</dbReference>
<dbReference type="EMBL" id="BGPR01100032">
    <property type="protein sequence ID" value="GBM54694.1"/>
    <property type="molecule type" value="Genomic_DNA"/>
</dbReference>
<evidence type="ECO:0000313" key="3">
    <source>
        <dbReference type="EMBL" id="GBM54587.1"/>
    </source>
</evidence>
<dbReference type="AlphaFoldDB" id="A0A4Y2GN08"/>
<sequence length="27" mass="2807">MSGGTLSVPDIPDLGMVRDGTKCAEEK</sequence>
<evidence type="ECO:0000256" key="1">
    <source>
        <dbReference type="SAM" id="MobiDB-lite"/>
    </source>
</evidence>
<feature type="region of interest" description="Disordered" evidence="1">
    <location>
        <begin position="1"/>
        <end position="27"/>
    </location>
</feature>
<evidence type="ECO:0000313" key="4">
    <source>
        <dbReference type="EMBL" id="GBM54694.1"/>
    </source>
</evidence>
<keyword evidence="6" id="KW-1185">Reference proteome</keyword>
<dbReference type="Proteomes" id="UP000499080">
    <property type="component" value="Unassembled WGS sequence"/>
</dbReference>
<reference evidence="3 6" key="1">
    <citation type="journal article" date="2019" name="Sci. Rep.">
        <title>Orb-weaving spider Araneus ventricosus genome elucidates the spidroin gene catalogue.</title>
        <authorList>
            <person name="Kono N."/>
            <person name="Nakamura H."/>
            <person name="Ohtoshi R."/>
            <person name="Moran D.A.P."/>
            <person name="Shinohara A."/>
            <person name="Yoshida Y."/>
            <person name="Fujiwara M."/>
            <person name="Mori M."/>
            <person name="Tomita M."/>
            <person name="Arakawa K."/>
        </authorList>
    </citation>
    <scope>NUCLEOTIDE SEQUENCE [LARGE SCALE GENOMIC DNA]</scope>
</reference>